<dbReference type="InterPro" id="IPR005321">
    <property type="entry name" value="Peptidase_S58_DmpA"/>
</dbReference>
<dbReference type="Gene3D" id="3.60.70.12">
    <property type="entry name" value="L-amino peptidase D-ALA esterase/amidase"/>
    <property type="match status" value="1"/>
</dbReference>
<sequence length="360" mass="37468">MSHNEPTPETSRQRVHAMTTLGERPRLHDLGIPSGSAPRGPGNAITDVPGVRVGHSTLLTETLSTGVTAIVPDALGSGRRSLPAGLAVGNGYGKLIGATQLQELGMIETPILLTSTLSAFRVADALVGILLEQPEHEHTTTLNPIVGETNDGYLSDIRSRPVTEEMVREALTTAAPGPVAEGGVGAGTGTVALGYKGGIGTSSRVVLVGNVEYTFGVIAQTNYSGTLRIDGVAMPTEELLDEEPAVGDGNSCMIVIATDAPLDARQLGRIANRAIFALRGTGSDFAQGSGDYAIAFSVGDDRAPDDELLSPAFLATMEATEEALVNSILQAETRQGFGGRIARGIPIEKVLSRLSPKARR</sequence>
<comment type="caution">
    <text evidence="2">The sequence shown here is derived from an EMBL/GenBank/DDBJ whole genome shotgun (WGS) entry which is preliminary data.</text>
</comment>
<gene>
    <name evidence="2" type="ORF">GCM10022381_28720</name>
</gene>
<evidence type="ECO:0000313" key="3">
    <source>
        <dbReference type="Proteomes" id="UP001501803"/>
    </source>
</evidence>
<dbReference type="RefSeq" id="WP_345067935.1">
    <property type="nucleotide sequence ID" value="NZ_BAABCN010000009.1"/>
</dbReference>
<dbReference type="Pfam" id="PF03576">
    <property type="entry name" value="Peptidase_S58"/>
    <property type="match status" value="1"/>
</dbReference>
<dbReference type="Proteomes" id="UP001501803">
    <property type="component" value="Unassembled WGS sequence"/>
</dbReference>
<evidence type="ECO:0000313" key="2">
    <source>
        <dbReference type="EMBL" id="GAA3884801.1"/>
    </source>
</evidence>
<dbReference type="SUPFAM" id="SSF56266">
    <property type="entry name" value="DmpA/ArgJ-like"/>
    <property type="match status" value="1"/>
</dbReference>
<accession>A0ABP7KSX1</accession>
<name>A0ABP7KSX1_9MICO</name>
<dbReference type="EMBL" id="BAABCN010000009">
    <property type="protein sequence ID" value="GAA3884801.1"/>
    <property type="molecule type" value="Genomic_DNA"/>
</dbReference>
<dbReference type="PANTHER" id="PTHR36512:SF3">
    <property type="entry name" value="BLR5678 PROTEIN"/>
    <property type="match status" value="1"/>
</dbReference>
<dbReference type="PANTHER" id="PTHR36512">
    <property type="entry name" value="D-AMINOPEPTIDASE"/>
    <property type="match status" value="1"/>
</dbReference>
<dbReference type="InterPro" id="IPR016117">
    <property type="entry name" value="ArgJ-like_dom_sf"/>
</dbReference>
<reference evidence="3" key="1">
    <citation type="journal article" date="2019" name="Int. J. Syst. Evol. Microbiol.">
        <title>The Global Catalogue of Microorganisms (GCM) 10K type strain sequencing project: providing services to taxonomists for standard genome sequencing and annotation.</title>
        <authorList>
            <consortium name="The Broad Institute Genomics Platform"/>
            <consortium name="The Broad Institute Genome Sequencing Center for Infectious Disease"/>
            <person name="Wu L."/>
            <person name="Ma J."/>
        </authorList>
    </citation>
    <scope>NUCLEOTIDE SEQUENCE [LARGE SCALE GENOMIC DNA]</scope>
    <source>
        <strain evidence="3">JCM 17021</strain>
    </source>
</reference>
<organism evidence="2 3">
    <name type="scientific">Leifsonia kafniensis</name>
    <dbReference type="NCBI Taxonomy" id="475957"/>
    <lineage>
        <taxon>Bacteria</taxon>
        <taxon>Bacillati</taxon>
        <taxon>Actinomycetota</taxon>
        <taxon>Actinomycetes</taxon>
        <taxon>Micrococcales</taxon>
        <taxon>Microbacteriaceae</taxon>
        <taxon>Leifsonia</taxon>
    </lineage>
</organism>
<comment type="similarity">
    <text evidence="1">Belongs to the peptidase S58 family.</text>
</comment>
<proteinExistence type="inferred from homology"/>
<evidence type="ECO:0000256" key="1">
    <source>
        <dbReference type="ARBA" id="ARBA00007068"/>
    </source>
</evidence>
<protein>
    <submittedName>
        <fullName evidence="2">P1 family peptidase</fullName>
    </submittedName>
</protein>
<keyword evidence="3" id="KW-1185">Reference proteome</keyword>